<reference evidence="1" key="1">
    <citation type="submission" date="2013-11" db="EMBL/GenBank/DDBJ databases">
        <title>The Genome Sequence of Phytophthora parasitica CHvinca01.</title>
        <authorList>
            <consortium name="The Broad Institute Genomics Platform"/>
            <person name="Russ C."/>
            <person name="Tyler B."/>
            <person name="Panabieres F."/>
            <person name="Shan W."/>
            <person name="Tripathy S."/>
            <person name="Grunwald N."/>
            <person name="Machado M."/>
            <person name="Johnson C.S."/>
            <person name="Arredondo F."/>
            <person name="Hong C."/>
            <person name="Coffey M."/>
            <person name="Young S.K."/>
            <person name="Zeng Q."/>
            <person name="Gargeya S."/>
            <person name="Fitzgerald M."/>
            <person name="Abouelleil A."/>
            <person name="Alvarado L."/>
            <person name="Chapman S.B."/>
            <person name="Gainer-Dewar J."/>
            <person name="Goldberg J."/>
            <person name="Griggs A."/>
            <person name="Gujja S."/>
            <person name="Hansen M."/>
            <person name="Howarth C."/>
            <person name="Imamovic A."/>
            <person name="Ireland A."/>
            <person name="Larimer J."/>
            <person name="McCowan C."/>
            <person name="Murphy C."/>
            <person name="Pearson M."/>
            <person name="Poon T.W."/>
            <person name="Priest M."/>
            <person name="Roberts A."/>
            <person name="Saif S."/>
            <person name="Shea T."/>
            <person name="Sykes S."/>
            <person name="Wortman J."/>
            <person name="Nusbaum C."/>
            <person name="Birren B."/>
        </authorList>
    </citation>
    <scope>NUCLEOTIDE SEQUENCE [LARGE SCALE GENOMIC DNA]</scope>
    <source>
        <strain evidence="1">CHvinca01</strain>
    </source>
</reference>
<dbReference type="EMBL" id="KI679545">
    <property type="protein sequence ID" value="ETL93623.1"/>
    <property type="molecule type" value="Genomic_DNA"/>
</dbReference>
<dbReference type="Proteomes" id="UP000054423">
    <property type="component" value="Unassembled WGS sequence"/>
</dbReference>
<name>W2L865_PHYNI</name>
<gene>
    <name evidence="1" type="ORF">L917_08250</name>
</gene>
<dbReference type="AlphaFoldDB" id="W2L865"/>
<dbReference type="VEuPathDB" id="FungiDB:PPTG_11929"/>
<organism evidence="1">
    <name type="scientific">Phytophthora nicotianae</name>
    <name type="common">Potato buckeye rot agent</name>
    <name type="synonym">Phytophthora parasitica</name>
    <dbReference type="NCBI Taxonomy" id="4792"/>
    <lineage>
        <taxon>Eukaryota</taxon>
        <taxon>Sar</taxon>
        <taxon>Stramenopiles</taxon>
        <taxon>Oomycota</taxon>
        <taxon>Peronosporomycetes</taxon>
        <taxon>Peronosporales</taxon>
        <taxon>Peronosporaceae</taxon>
        <taxon>Phytophthora</taxon>
    </lineage>
</organism>
<dbReference type="OrthoDB" id="74640at2759"/>
<protein>
    <submittedName>
        <fullName evidence="1">Uncharacterized protein</fullName>
    </submittedName>
</protein>
<accession>W2L865</accession>
<sequence length="74" mass="8337">MSCRWNTAGTSSALLPAGSASICQDLLLTEKKRKAKEEAVRDLNKALLEETLTQLRGKAQQLQNDKWMYQDVQL</sequence>
<dbReference type="OMA" id="DNKWMFT"/>
<proteinExistence type="predicted"/>
<evidence type="ECO:0000313" key="1">
    <source>
        <dbReference type="EMBL" id="ETL93623.1"/>
    </source>
</evidence>